<feature type="transmembrane region" description="Helical" evidence="1">
    <location>
        <begin position="33"/>
        <end position="53"/>
    </location>
</feature>
<evidence type="ECO:0000313" key="3">
    <source>
        <dbReference type="Proteomes" id="UP000677803"/>
    </source>
</evidence>
<evidence type="ECO:0000256" key="1">
    <source>
        <dbReference type="SAM" id="Phobius"/>
    </source>
</evidence>
<proteinExistence type="predicted"/>
<evidence type="ECO:0000313" key="2">
    <source>
        <dbReference type="EMBL" id="CAG5867196.1"/>
    </source>
</evidence>
<organism evidence="2 3">
    <name type="scientific">Menidia menidia</name>
    <name type="common">Atlantic silverside</name>
    <dbReference type="NCBI Taxonomy" id="238744"/>
    <lineage>
        <taxon>Eukaryota</taxon>
        <taxon>Metazoa</taxon>
        <taxon>Chordata</taxon>
        <taxon>Craniata</taxon>
        <taxon>Vertebrata</taxon>
        <taxon>Euteleostomi</taxon>
        <taxon>Actinopterygii</taxon>
        <taxon>Neopterygii</taxon>
        <taxon>Teleostei</taxon>
        <taxon>Neoteleostei</taxon>
        <taxon>Acanthomorphata</taxon>
        <taxon>Ovalentaria</taxon>
        <taxon>Atherinomorphae</taxon>
        <taxon>Atheriniformes</taxon>
        <taxon>Atherinopsidae</taxon>
        <taxon>Menidiinae</taxon>
        <taxon>Menidia</taxon>
    </lineage>
</organism>
<keyword evidence="1" id="KW-1133">Transmembrane helix</keyword>
<comment type="caution">
    <text evidence="2">The sequence shown here is derived from an EMBL/GenBank/DDBJ whole genome shotgun (WGS) entry which is preliminary data.</text>
</comment>
<gene>
    <name evidence="2" type="ORF">MMEN_LOCUS4002</name>
</gene>
<name>A0A8S4AN85_9TELE</name>
<keyword evidence="3" id="KW-1185">Reference proteome</keyword>
<dbReference type="EMBL" id="CAJRST010003335">
    <property type="protein sequence ID" value="CAG5867196.1"/>
    <property type="molecule type" value="Genomic_DNA"/>
</dbReference>
<keyword evidence="1" id="KW-0472">Membrane</keyword>
<dbReference type="Proteomes" id="UP000677803">
    <property type="component" value="Unassembled WGS sequence"/>
</dbReference>
<dbReference type="AlphaFoldDB" id="A0A8S4AN85"/>
<accession>A0A8S4AN85</accession>
<sequence>MEEPLQSQTPQPPESCSSPGLAGKPCWNLDFKVAVLLVTLAGAVILLLLYKLLQMWHRLKLARAIHALEYNSFYHSATYTLPQLTPCQDITIKNGTIPEDISPIQTITAVTPPVVTPALPATLTP</sequence>
<keyword evidence="1" id="KW-0812">Transmembrane</keyword>
<protein>
    <submittedName>
        <fullName evidence="2">(Atlantic silverside) hypothetical protein</fullName>
    </submittedName>
</protein>
<dbReference type="OrthoDB" id="8963759at2759"/>
<reference evidence="2" key="1">
    <citation type="submission" date="2021-05" db="EMBL/GenBank/DDBJ databases">
        <authorList>
            <person name="Tigano A."/>
        </authorList>
    </citation>
    <scope>NUCLEOTIDE SEQUENCE</scope>
</reference>